<name>A0A9D1NE41_9FIRM</name>
<dbReference type="EMBL" id="DVOJ01000006">
    <property type="protein sequence ID" value="HIV01221.1"/>
    <property type="molecule type" value="Genomic_DNA"/>
</dbReference>
<gene>
    <name evidence="2" type="ORF">IAA62_01535</name>
</gene>
<protein>
    <submittedName>
        <fullName evidence="2">Uncharacterized protein</fullName>
    </submittedName>
</protein>
<organism evidence="2 3">
    <name type="scientific">Candidatus Caccopulliclostridium gallistercoris</name>
    <dbReference type="NCBI Taxonomy" id="2840719"/>
    <lineage>
        <taxon>Bacteria</taxon>
        <taxon>Bacillati</taxon>
        <taxon>Bacillota</taxon>
        <taxon>Clostridia</taxon>
        <taxon>Candidatus Caccopulliclostridium</taxon>
    </lineage>
</organism>
<comment type="caution">
    <text evidence="2">The sequence shown here is derived from an EMBL/GenBank/DDBJ whole genome shotgun (WGS) entry which is preliminary data.</text>
</comment>
<evidence type="ECO:0000256" key="1">
    <source>
        <dbReference type="SAM" id="Phobius"/>
    </source>
</evidence>
<dbReference type="AlphaFoldDB" id="A0A9D1NE41"/>
<evidence type="ECO:0000313" key="2">
    <source>
        <dbReference type="EMBL" id="HIV01221.1"/>
    </source>
</evidence>
<keyword evidence="1" id="KW-0812">Transmembrane</keyword>
<keyword evidence="1" id="KW-0472">Membrane</keyword>
<evidence type="ECO:0000313" key="3">
    <source>
        <dbReference type="Proteomes" id="UP000886861"/>
    </source>
</evidence>
<keyword evidence="1" id="KW-1133">Transmembrane helix</keyword>
<feature type="transmembrane region" description="Helical" evidence="1">
    <location>
        <begin position="7"/>
        <end position="31"/>
    </location>
</feature>
<accession>A0A9D1NE41</accession>
<proteinExistence type="predicted"/>
<dbReference type="Proteomes" id="UP000886861">
    <property type="component" value="Unassembled WGS sequence"/>
</dbReference>
<reference evidence="2" key="2">
    <citation type="journal article" date="2021" name="PeerJ">
        <title>Extensive microbial diversity within the chicken gut microbiome revealed by metagenomics and culture.</title>
        <authorList>
            <person name="Gilroy R."/>
            <person name="Ravi A."/>
            <person name="Getino M."/>
            <person name="Pursley I."/>
            <person name="Horton D.L."/>
            <person name="Alikhan N.F."/>
            <person name="Baker D."/>
            <person name="Gharbi K."/>
            <person name="Hall N."/>
            <person name="Watson M."/>
            <person name="Adriaenssens E.M."/>
            <person name="Foster-Nyarko E."/>
            <person name="Jarju S."/>
            <person name="Secka A."/>
            <person name="Antonio M."/>
            <person name="Oren A."/>
            <person name="Chaudhuri R.R."/>
            <person name="La Ragione R."/>
            <person name="Hildebrand F."/>
            <person name="Pallen M.J."/>
        </authorList>
    </citation>
    <scope>NUCLEOTIDE SEQUENCE</scope>
    <source>
        <strain evidence="2">CHK186-9395</strain>
    </source>
</reference>
<sequence>MTKTKKVFIIICIVLASIFLLLSLATLFYYYADNYDEFYTRAEKSVAIPGIEDGFTQQGFTYVRGEDIYAFSGYMKNENLPSRVYLVNSAGETIKYFTLKFNGEDYFGHAGGITQFGNLFWLATTEGYVYTFYLSDALNVENGGAVVIKDSFEVGNNADYCSVVGSTLWIGEFYRAGNYETNSSHHIECADGTNMAVIFGYTINEENFAGLDSTVPNKVLSVTNLVQGMTITDSGKIVLSTSYSIPNSTIYVYKDVLSEPSDTNLYIDNNIVPVWILDSEVLEEKISAPCMTEDLDYVDGKVYISFESACKKYSLFVREQVPNVYSIKID</sequence>
<reference evidence="2" key="1">
    <citation type="submission" date="2020-10" db="EMBL/GenBank/DDBJ databases">
        <authorList>
            <person name="Gilroy R."/>
        </authorList>
    </citation>
    <scope>NUCLEOTIDE SEQUENCE</scope>
    <source>
        <strain evidence="2">CHK186-9395</strain>
    </source>
</reference>